<dbReference type="AlphaFoldDB" id="A0AA38PKG8"/>
<dbReference type="PANTHER" id="PTHR21443">
    <property type="entry name" value="CONSERVED OLIGOMERIC GOLGI COMPLEX COMPONENT 7"/>
    <property type="match status" value="1"/>
</dbReference>
<evidence type="ECO:0000256" key="6">
    <source>
        <dbReference type="ARBA" id="ARBA00023034"/>
    </source>
</evidence>
<feature type="region of interest" description="Disordered" evidence="9">
    <location>
        <begin position="364"/>
        <end position="388"/>
    </location>
</feature>
<accession>A0AA38PKG8</accession>
<evidence type="ECO:0000256" key="4">
    <source>
        <dbReference type="ARBA" id="ARBA00022448"/>
    </source>
</evidence>
<keyword evidence="7" id="KW-0472">Membrane</keyword>
<dbReference type="GO" id="GO:0007030">
    <property type="term" value="P:Golgi organization"/>
    <property type="evidence" value="ECO:0007669"/>
    <property type="project" value="TreeGrafter"/>
</dbReference>
<evidence type="ECO:0000256" key="3">
    <source>
        <dbReference type="ARBA" id="ARBA00020984"/>
    </source>
</evidence>
<dbReference type="InterPro" id="IPR019335">
    <property type="entry name" value="COG7"/>
</dbReference>
<dbReference type="GO" id="GO:0017119">
    <property type="term" value="C:Golgi transport complex"/>
    <property type="evidence" value="ECO:0007669"/>
    <property type="project" value="InterPro"/>
</dbReference>
<keyword evidence="5" id="KW-0653">Protein transport</keyword>
<dbReference type="GO" id="GO:0006890">
    <property type="term" value="P:retrograde vesicle-mediated transport, Golgi to endoplasmic reticulum"/>
    <property type="evidence" value="ECO:0007669"/>
    <property type="project" value="TreeGrafter"/>
</dbReference>
<keyword evidence="6" id="KW-0333">Golgi apparatus</keyword>
<dbReference type="Proteomes" id="UP001163846">
    <property type="component" value="Unassembled WGS sequence"/>
</dbReference>
<evidence type="ECO:0000256" key="8">
    <source>
        <dbReference type="ARBA" id="ARBA00031345"/>
    </source>
</evidence>
<sequence>MTFPNSAESLESLEEYEDVTSWINDTLTASGSIQNNESLSELDQQITQLLASLDIACEDTSSQLERTIADVSRGIPRLTYDLHFIKDNALSLQTSLATVHARSRAAIPDSTASALEQLKRLDTMKTHMEAAREVLREAESWSTMEVEVTSMLAERSYAKAAFRLSEANKSMIVFQNTPEYDPRRTLLVNLQNQLEASLSSALVAAINEQNLEACRSYFYIFSNIQRELEFRNYYYGSRRASLTSMWHEADLSDTALEEKTSGQKFSEFLPKFYASVLALLNQERSSIPAIFPDPAHTLSAFISSIFSALQPTFSQRLTSLSSHYADLALKELLANFKITEEFAVAVAKIMEKIQYSTIAPSLSEIPNSANHTDPSTPTPPSHSRKRSMRMSISFRSGANRSVSSGQKIPSLADGLDWDQELFHPFLEFQVDYGSLERRLLDHALREIVSIDTRQKVSCSDQARIFRERAVDVFGAAEESLVRYSAFTHGFGSMSLLQALDGFLKSFVDMWTADVSFASSGPQSTLQNAGSEDLSGLDYTSQDWSNIQSMLHLLSAARSVFEQMTSFEVKLRSSLAQTASKFRLHRGDPSSFPIASSKGSEQILEQSSLNSADLHALLDRVDLDPSHSREIHLRSQGVSSIAGEPLLVDARSAMFELAKACQTSLQNTILSPLRQQLASYASSPIWVTTAVDSRNTAFNDLQVPTFSLSPSETIQRVTEGLLNLPRLFEVYADDDALSFSLQTLPFADPELLKSVADPSVSEVSSVPTHSRRQSIAKVATLDPETVSTAWLSSLGQSLLAYLTTDILPRINQLNAGGAAQLASDLGYLSNVIRVINVESEELQQWKEYVELDDDAGKAELYGTNDEEGVLRHVAHMRGWK</sequence>
<evidence type="ECO:0000256" key="7">
    <source>
        <dbReference type="ARBA" id="ARBA00023136"/>
    </source>
</evidence>
<evidence type="ECO:0000256" key="5">
    <source>
        <dbReference type="ARBA" id="ARBA00022927"/>
    </source>
</evidence>
<evidence type="ECO:0000256" key="9">
    <source>
        <dbReference type="SAM" id="MobiDB-lite"/>
    </source>
</evidence>
<dbReference type="GO" id="GO:0000139">
    <property type="term" value="C:Golgi membrane"/>
    <property type="evidence" value="ECO:0007669"/>
    <property type="project" value="UniProtKB-SubCell"/>
</dbReference>
<reference evidence="10" key="1">
    <citation type="submission" date="2022-08" db="EMBL/GenBank/DDBJ databases">
        <authorList>
            <consortium name="DOE Joint Genome Institute"/>
            <person name="Min B."/>
            <person name="Riley R."/>
            <person name="Sierra-Patev S."/>
            <person name="Naranjo-Ortiz M."/>
            <person name="Looney B."/>
            <person name="Konkel Z."/>
            <person name="Slot J.C."/>
            <person name="Sakamoto Y."/>
            <person name="Steenwyk J.L."/>
            <person name="Rokas A."/>
            <person name="Carro J."/>
            <person name="Camarero S."/>
            <person name="Ferreira P."/>
            <person name="Molpeceres G."/>
            <person name="Ruiz-Duenas F.J."/>
            <person name="Serrano A."/>
            <person name="Henrissat B."/>
            <person name="Drula E."/>
            <person name="Hughes K.W."/>
            <person name="Mata J.L."/>
            <person name="Ishikawa N.K."/>
            <person name="Vargas-Isla R."/>
            <person name="Ushijima S."/>
            <person name="Smith C.A."/>
            <person name="Ahrendt S."/>
            <person name="Andreopoulos W."/>
            <person name="He G."/>
            <person name="Labutti K."/>
            <person name="Lipzen A."/>
            <person name="Ng V."/>
            <person name="Sandor L."/>
            <person name="Barry K."/>
            <person name="Martinez A.T."/>
            <person name="Xiao Y."/>
            <person name="Gibbons J.G."/>
            <person name="Terashima K."/>
            <person name="Hibbett D.S."/>
            <person name="Grigoriev I.V."/>
        </authorList>
    </citation>
    <scope>NUCLEOTIDE SEQUENCE</scope>
    <source>
        <strain evidence="10">TFB9207</strain>
    </source>
</reference>
<evidence type="ECO:0000313" key="11">
    <source>
        <dbReference type="Proteomes" id="UP001163846"/>
    </source>
</evidence>
<keyword evidence="11" id="KW-1185">Reference proteome</keyword>
<comment type="caution">
    <text evidence="10">The sequence shown here is derived from an EMBL/GenBank/DDBJ whole genome shotgun (WGS) entry which is preliminary data.</text>
</comment>
<organism evidence="10 11">
    <name type="scientific">Lentinula raphanica</name>
    <dbReference type="NCBI Taxonomy" id="153919"/>
    <lineage>
        <taxon>Eukaryota</taxon>
        <taxon>Fungi</taxon>
        <taxon>Dikarya</taxon>
        <taxon>Basidiomycota</taxon>
        <taxon>Agaricomycotina</taxon>
        <taxon>Agaricomycetes</taxon>
        <taxon>Agaricomycetidae</taxon>
        <taxon>Agaricales</taxon>
        <taxon>Marasmiineae</taxon>
        <taxon>Omphalotaceae</taxon>
        <taxon>Lentinula</taxon>
    </lineage>
</organism>
<dbReference type="PANTHER" id="PTHR21443:SF0">
    <property type="entry name" value="CONSERVED OLIGOMERIC GOLGI COMPLEX SUBUNIT 7"/>
    <property type="match status" value="1"/>
</dbReference>
<protein>
    <recommendedName>
        <fullName evidence="3">Conserved oligomeric Golgi complex subunit 7</fullName>
    </recommendedName>
    <alternativeName>
        <fullName evidence="8">Component of oligomeric Golgi complex 7</fullName>
    </alternativeName>
</protein>
<dbReference type="EMBL" id="MU805950">
    <property type="protein sequence ID" value="KAJ3844613.1"/>
    <property type="molecule type" value="Genomic_DNA"/>
</dbReference>
<dbReference type="GO" id="GO:0006886">
    <property type="term" value="P:intracellular protein transport"/>
    <property type="evidence" value="ECO:0007669"/>
    <property type="project" value="InterPro"/>
</dbReference>
<keyword evidence="4" id="KW-0813">Transport</keyword>
<evidence type="ECO:0000256" key="2">
    <source>
        <dbReference type="ARBA" id="ARBA00005831"/>
    </source>
</evidence>
<comment type="subcellular location">
    <subcellularLocation>
        <location evidence="1">Golgi apparatus membrane</location>
        <topology evidence="1">Peripheral membrane protein</topology>
    </subcellularLocation>
</comment>
<gene>
    <name evidence="10" type="ORF">F5878DRAFT_601617</name>
</gene>
<proteinExistence type="inferred from homology"/>
<dbReference type="Pfam" id="PF10191">
    <property type="entry name" value="COG7"/>
    <property type="match status" value="2"/>
</dbReference>
<comment type="similarity">
    <text evidence="2">Belongs to the COG7 family.</text>
</comment>
<evidence type="ECO:0000256" key="1">
    <source>
        <dbReference type="ARBA" id="ARBA00004395"/>
    </source>
</evidence>
<evidence type="ECO:0000313" key="10">
    <source>
        <dbReference type="EMBL" id="KAJ3844613.1"/>
    </source>
</evidence>
<name>A0AA38PKG8_9AGAR</name>